<name>A0A9Q0GQX3_9MAGN</name>
<feature type="region of interest" description="Disordered" evidence="3">
    <location>
        <begin position="124"/>
        <end position="152"/>
    </location>
</feature>
<dbReference type="InterPro" id="IPR009044">
    <property type="entry name" value="ssDNA-bd_transcriptional_reg"/>
</dbReference>
<evidence type="ECO:0000313" key="4">
    <source>
        <dbReference type="EMBL" id="KAJ4950397.1"/>
    </source>
</evidence>
<dbReference type="InterPro" id="IPR013742">
    <property type="entry name" value="Whirly"/>
</dbReference>
<dbReference type="OrthoDB" id="511009at2759"/>
<dbReference type="PANTHER" id="PTHR31745:SF1">
    <property type="entry name" value="SINGLE-STRANDED DNA-BINDING PROTEIN WHY2, MITOCHONDRIAL"/>
    <property type="match status" value="1"/>
</dbReference>
<evidence type="ECO:0000313" key="5">
    <source>
        <dbReference type="Proteomes" id="UP001141806"/>
    </source>
</evidence>
<dbReference type="Pfam" id="PF08536">
    <property type="entry name" value="Whirly"/>
    <property type="match status" value="1"/>
</dbReference>
<dbReference type="GO" id="GO:0003697">
    <property type="term" value="F:single-stranded DNA binding"/>
    <property type="evidence" value="ECO:0007669"/>
    <property type="project" value="InterPro"/>
</dbReference>
<dbReference type="Gene3D" id="2.30.31.10">
    <property type="entry name" value="Transcriptional Coactivator Pc4, Chain A"/>
    <property type="match status" value="1"/>
</dbReference>
<comment type="similarity">
    <text evidence="1">Belongs to the Whirly family.</text>
</comment>
<dbReference type="AlphaFoldDB" id="A0A9Q0GQX3"/>
<sequence length="152" mass="16618">MISMSNFEHDSSMILCKHVFALSPTEVGSVISLGPNDSCEFFHDPSMKTSLAGQVRKSLSVAPIADGGGYFFTLTVVNTNLKTNDRLSIPITSAEFAVIRTAFSFILPHIMGWNRYSSQPTGSQLLSGYNSQPSSGYTSQLRPLNSDSEWDK</sequence>
<evidence type="ECO:0000256" key="2">
    <source>
        <dbReference type="ARBA" id="ARBA00022946"/>
    </source>
</evidence>
<dbReference type="GO" id="GO:0006355">
    <property type="term" value="P:regulation of DNA-templated transcription"/>
    <property type="evidence" value="ECO:0007669"/>
    <property type="project" value="InterPro"/>
</dbReference>
<keyword evidence="5" id="KW-1185">Reference proteome</keyword>
<evidence type="ECO:0000256" key="1">
    <source>
        <dbReference type="ARBA" id="ARBA00006061"/>
    </source>
</evidence>
<dbReference type="Proteomes" id="UP001141806">
    <property type="component" value="Unassembled WGS sequence"/>
</dbReference>
<keyword evidence="2" id="KW-0809">Transit peptide</keyword>
<dbReference type="GO" id="GO:0006952">
    <property type="term" value="P:defense response"/>
    <property type="evidence" value="ECO:0007669"/>
    <property type="project" value="InterPro"/>
</dbReference>
<comment type="caution">
    <text evidence="4">The sequence shown here is derived from an EMBL/GenBank/DDBJ whole genome shotgun (WGS) entry which is preliminary data.</text>
</comment>
<proteinExistence type="inferred from homology"/>
<dbReference type="SUPFAM" id="SSF54447">
    <property type="entry name" value="ssDNA-binding transcriptional regulator domain"/>
    <property type="match status" value="1"/>
</dbReference>
<protein>
    <submittedName>
        <fullName evidence="4">Uncharacterized protein</fullName>
    </submittedName>
</protein>
<dbReference type="EMBL" id="JAMYWD010000012">
    <property type="protein sequence ID" value="KAJ4950397.1"/>
    <property type="molecule type" value="Genomic_DNA"/>
</dbReference>
<evidence type="ECO:0000256" key="3">
    <source>
        <dbReference type="SAM" id="MobiDB-lite"/>
    </source>
</evidence>
<gene>
    <name evidence="4" type="ORF">NE237_027229</name>
</gene>
<accession>A0A9Q0GQX3</accession>
<reference evidence="4" key="1">
    <citation type="journal article" date="2023" name="Plant J.">
        <title>The genome of the king protea, Protea cynaroides.</title>
        <authorList>
            <person name="Chang J."/>
            <person name="Duong T.A."/>
            <person name="Schoeman C."/>
            <person name="Ma X."/>
            <person name="Roodt D."/>
            <person name="Barker N."/>
            <person name="Li Z."/>
            <person name="Van de Peer Y."/>
            <person name="Mizrachi E."/>
        </authorList>
    </citation>
    <scope>NUCLEOTIDE SEQUENCE</scope>
    <source>
        <tissue evidence="4">Young leaves</tissue>
    </source>
</reference>
<dbReference type="PANTHER" id="PTHR31745">
    <property type="entry name" value="SINGLE-STRANDED DNA-BINDING PROTEIN WHY2, MITOCHONDRIAL"/>
    <property type="match status" value="1"/>
</dbReference>
<organism evidence="4 5">
    <name type="scientific">Protea cynaroides</name>
    <dbReference type="NCBI Taxonomy" id="273540"/>
    <lineage>
        <taxon>Eukaryota</taxon>
        <taxon>Viridiplantae</taxon>
        <taxon>Streptophyta</taxon>
        <taxon>Embryophyta</taxon>
        <taxon>Tracheophyta</taxon>
        <taxon>Spermatophyta</taxon>
        <taxon>Magnoliopsida</taxon>
        <taxon>Proteales</taxon>
        <taxon>Proteaceae</taxon>
        <taxon>Protea</taxon>
    </lineage>
</organism>